<organism evidence="1">
    <name type="scientific">Mesocestoides corti</name>
    <name type="common">Flatworm</name>
    <dbReference type="NCBI Taxonomy" id="53468"/>
    <lineage>
        <taxon>Eukaryota</taxon>
        <taxon>Metazoa</taxon>
        <taxon>Spiralia</taxon>
        <taxon>Lophotrochozoa</taxon>
        <taxon>Platyhelminthes</taxon>
        <taxon>Cestoda</taxon>
        <taxon>Eucestoda</taxon>
        <taxon>Cyclophyllidea</taxon>
        <taxon>Mesocestoididae</taxon>
        <taxon>Mesocestoides</taxon>
    </lineage>
</organism>
<dbReference type="WBParaSite" id="MCU_001653-RA">
    <property type="protein sequence ID" value="MCU_001653-RA"/>
    <property type="gene ID" value="MCU_001653"/>
</dbReference>
<accession>A0A5K3EP54</accession>
<dbReference type="AlphaFoldDB" id="A0A5K3EP54"/>
<sequence>MRELTRFTAGELNTNSLKAAAGQWTTEHRRNECHERMSPRVWTSTTHWEMEPKL</sequence>
<name>A0A5K3EP54_MESCO</name>
<reference evidence="1" key="1">
    <citation type="submission" date="2019-11" db="UniProtKB">
        <authorList>
            <consortium name="WormBaseParasite"/>
        </authorList>
    </citation>
    <scope>IDENTIFICATION</scope>
</reference>
<protein>
    <submittedName>
        <fullName evidence="1">SCP domain-containing protein</fullName>
    </submittedName>
</protein>
<evidence type="ECO:0000313" key="1">
    <source>
        <dbReference type="WBParaSite" id="MCU_001653-RA"/>
    </source>
</evidence>
<proteinExistence type="predicted"/>